<organism evidence="2">
    <name type="scientific">viral metagenome</name>
    <dbReference type="NCBI Taxonomy" id="1070528"/>
    <lineage>
        <taxon>unclassified sequences</taxon>
        <taxon>metagenomes</taxon>
        <taxon>organismal metagenomes</taxon>
    </lineage>
</organism>
<evidence type="ECO:0000256" key="1">
    <source>
        <dbReference type="SAM" id="MobiDB-lite"/>
    </source>
</evidence>
<dbReference type="EMBL" id="MN739460">
    <property type="protein sequence ID" value="QHT05826.1"/>
    <property type="molecule type" value="Genomic_DNA"/>
</dbReference>
<dbReference type="AlphaFoldDB" id="A0A6C0CM10"/>
<feature type="region of interest" description="Disordered" evidence="1">
    <location>
        <begin position="369"/>
        <end position="409"/>
    </location>
</feature>
<proteinExistence type="predicted"/>
<feature type="compositionally biased region" description="Basic and acidic residues" evidence="1">
    <location>
        <begin position="369"/>
        <end position="395"/>
    </location>
</feature>
<protein>
    <submittedName>
        <fullName evidence="2">Uncharacterized protein</fullName>
    </submittedName>
</protein>
<reference evidence="2" key="1">
    <citation type="journal article" date="2020" name="Nature">
        <title>Giant virus diversity and host interactions through global metagenomics.</title>
        <authorList>
            <person name="Schulz F."/>
            <person name="Roux S."/>
            <person name="Paez-Espino D."/>
            <person name="Jungbluth S."/>
            <person name="Walsh D.A."/>
            <person name="Denef V.J."/>
            <person name="McMahon K.D."/>
            <person name="Konstantinidis K.T."/>
            <person name="Eloe-Fadrosh E.A."/>
            <person name="Kyrpides N.C."/>
            <person name="Woyke T."/>
        </authorList>
    </citation>
    <scope>NUCLEOTIDE SEQUENCE</scope>
    <source>
        <strain evidence="2">GVMAG-M-3300021425-14</strain>
    </source>
</reference>
<accession>A0A6C0CM10</accession>
<sequence length="492" mass="56973">MLTIIFMINNKLKLDLNPKTNTTKKTMNTALIYDIKGKVNNVEKHYSDMSDMEIAELMKTERFSLTCAPGGENNRGMEIIGRMPVKGQGFTAEDIEGLGPYFEKLMCGDMKENVKKVRVLNLNNISENVDIQNLSSEHQGRVLILRDWAAKTIGAEGWTKEVYKELASRRWDAEYLDPNKYRTEIKDGKEVKVRGKRMNKLARTNLCFVNGREQEPAVYEGKGTIYDLNKMEYLNKGVERLRQQITDGLIHIGSKTKVEINVVEGNRYYNLKNTGIGFHGDTERVVVICISIGCDNYPMRWQWFKDGMPVGKSIDISLNCGDVYIMSEKAVGADWKKKSLYTVRHAAGANKYISLSRWEKKRPAYKAKLAEKEKKKKEREEKKQAKLKFKADKNDKKNKRKTTKNGTVRRQDPKKLYLKALKKHDWEDSDGGFYRWLEIESNHICSPNYMILKELNDIWTGKAENYAQKMNIENWEKHRAFYSNLCAYGVLF</sequence>
<name>A0A6C0CM10_9ZZZZ</name>
<evidence type="ECO:0000313" key="2">
    <source>
        <dbReference type="EMBL" id="QHT05826.1"/>
    </source>
</evidence>